<keyword evidence="2" id="KW-1185">Reference proteome</keyword>
<dbReference type="Proteomes" id="UP001151760">
    <property type="component" value="Unassembled WGS sequence"/>
</dbReference>
<organism evidence="1 2">
    <name type="scientific">Tanacetum coccineum</name>
    <dbReference type="NCBI Taxonomy" id="301880"/>
    <lineage>
        <taxon>Eukaryota</taxon>
        <taxon>Viridiplantae</taxon>
        <taxon>Streptophyta</taxon>
        <taxon>Embryophyta</taxon>
        <taxon>Tracheophyta</taxon>
        <taxon>Spermatophyta</taxon>
        <taxon>Magnoliopsida</taxon>
        <taxon>eudicotyledons</taxon>
        <taxon>Gunneridae</taxon>
        <taxon>Pentapetalae</taxon>
        <taxon>asterids</taxon>
        <taxon>campanulids</taxon>
        <taxon>Asterales</taxon>
        <taxon>Asteraceae</taxon>
        <taxon>Asteroideae</taxon>
        <taxon>Anthemideae</taxon>
        <taxon>Anthemidinae</taxon>
        <taxon>Tanacetum</taxon>
    </lineage>
</organism>
<dbReference type="GO" id="GO:0008168">
    <property type="term" value="F:methyltransferase activity"/>
    <property type="evidence" value="ECO:0007669"/>
    <property type="project" value="UniProtKB-KW"/>
</dbReference>
<dbReference type="PANTHER" id="PTHR34131">
    <property type="entry name" value="(RAP ANNOTATION RELEASE2) GALACTOSE-BINDING LIKE DOMAIN CONTAINING PROTEIN"/>
    <property type="match status" value="1"/>
</dbReference>
<proteinExistence type="predicted"/>
<reference evidence="1" key="2">
    <citation type="submission" date="2022-01" db="EMBL/GenBank/DDBJ databases">
        <authorList>
            <person name="Yamashiro T."/>
            <person name="Shiraishi A."/>
            <person name="Satake H."/>
            <person name="Nakayama K."/>
        </authorList>
    </citation>
    <scope>NUCLEOTIDE SEQUENCE</scope>
</reference>
<accession>A0ABQ5F382</accession>
<evidence type="ECO:0000313" key="2">
    <source>
        <dbReference type="Proteomes" id="UP001151760"/>
    </source>
</evidence>
<sequence>FRILITKRRLRIFNRSNENLSESNVKKAILSARKQERVKIPSYNIIGKEGENIYPIKEFLSHPSGIEALLNKHALQISTYRCTLPPLNLLNFEVSLVIVLRVTLQMKTAWWRCYLASCTLKGNEKNDKCISNFKPAKLQEVELQLQQMLHLKTSNKDGIFRVACEQQEEFVESVT</sequence>
<dbReference type="PANTHER" id="PTHR34131:SF2">
    <property type="entry name" value="FAMILY PROTEIN, PUTATIVE (DUF1997)-RELATED"/>
    <property type="match status" value="1"/>
</dbReference>
<dbReference type="GO" id="GO:0032259">
    <property type="term" value="P:methylation"/>
    <property type="evidence" value="ECO:0007669"/>
    <property type="project" value="UniProtKB-KW"/>
</dbReference>
<dbReference type="Pfam" id="PF09366">
    <property type="entry name" value="DUF1997"/>
    <property type="match status" value="1"/>
</dbReference>
<keyword evidence="1" id="KW-0489">Methyltransferase</keyword>
<name>A0ABQ5F382_9ASTR</name>
<comment type="caution">
    <text evidence="1">The sequence shown here is derived from an EMBL/GenBank/DDBJ whole genome shotgun (WGS) entry which is preliminary data.</text>
</comment>
<keyword evidence="1" id="KW-0808">Transferase</keyword>
<reference evidence="1" key="1">
    <citation type="journal article" date="2022" name="Int. J. Mol. Sci.">
        <title>Draft Genome of Tanacetum Coccineum: Genomic Comparison of Closely Related Tanacetum-Family Plants.</title>
        <authorList>
            <person name="Yamashiro T."/>
            <person name="Shiraishi A."/>
            <person name="Nakayama K."/>
            <person name="Satake H."/>
        </authorList>
    </citation>
    <scope>NUCLEOTIDE SEQUENCE</scope>
</reference>
<dbReference type="EMBL" id="BQNB010016916">
    <property type="protein sequence ID" value="GJT57262.1"/>
    <property type="molecule type" value="Genomic_DNA"/>
</dbReference>
<protein>
    <submittedName>
        <fullName evidence="1">MraW methylase family protein</fullName>
    </submittedName>
</protein>
<feature type="non-terminal residue" evidence="1">
    <location>
        <position position="1"/>
    </location>
</feature>
<evidence type="ECO:0000313" key="1">
    <source>
        <dbReference type="EMBL" id="GJT57262.1"/>
    </source>
</evidence>
<dbReference type="InterPro" id="IPR018971">
    <property type="entry name" value="DUF1997"/>
</dbReference>
<gene>
    <name evidence="1" type="ORF">Tco_0992316</name>
</gene>